<reference evidence="16" key="1">
    <citation type="submission" date="2025-08" db="UniProtKB">
        <authorList>
            <consortium name="RefSeq"/>
        </authorList>
    </citation>
    <scope>IDENTIFICATION</scope>
</reference>
<dbReference type="FunFam" id="3.30.160.60:FF:000446">
    <property type="entry name" value="Zinc finger protein"/>
    <property type="match status" value="1"/>
</dbReference>
<evidence type="ECO:0000313" key="15">
    <source>
        <dbReference type="Proteomes" id="UP000515152"/>
    </source>
</evidence>
<keyword evidence="12" id="KW-0175">Coiled coil</keyword>
<comment type="subcellular location">
    <subcellularLocation>
        <location evidence="2">Nucleus</location>
    </subcellularLocation>
</comment>
<feature type="compositionally biased region" description="Polar residues" evidence="13">
    <location>
        <begin position="175"/>
        <end position="197"/>
    </location>
</feature>
<keyword evidence="4" id="KW-0677">Repeat</keyword>
<accession>A0A6P8EZL9</accession>
<dbReference type="FunFam" id="3.30.160.60:FF:000538">
    <property type="entry name" value="zinc finger protein 853"/>
    <property type="match status" value="1"/>
</dbReference>
<dbReference type="GO" id="GO:0008270">
    <property type="term" value="F:zinc ion binding"/>
    <property type="evidence" value="ECO:0007669"/>
    <property type="project" value="UniProtKB-KW"/>
</dbReference>
<feature type="region of interest" description="Disordered" evidence="13">
    <location>
        <begin position="175"/>
        <end position="238"/>
    </location>
</feature>
<keyword evidence="6" id="KW-0862">Zinc</keyword>
<evidence type="ECO:0000256" key="13">
    <source>
        <dbReference type="SAM" id="MobiDB-lite"/>
    </source>
</evidence>
<dbReference type="PROSITE" id="PS00028">
    <property type="entry name" value="ZINC_FINGER_C2H2_1"/>
    <property type="match status" value="7"/>
</dbReference>
<organism evidence="15 16">
    <name type="scientific">Clupea harengus</name>
    <name type="common">Atlantic herring</name>
    <dbReference type="NCBI Taxonomy" id="7950"/>
    <lineage>
        <taxon>Eukaryota</taxon>
        <taxon>Metazoa</taxon>
        <taxon>Chordata</taxon>
        <taxon>Craniata</taxon>
        <taxon>Vertebrata</taxon>
        <taxon>Euteleostomi</taxon>
        <taxon>Actinopterygii</taxon>
        <taxon>Neopterygii</taxon>
        <taxon>Teleostei</taxon>
        <taxon>Clupei</taxon>
        <taxon>Clupeiformes</taxon>
        <taxon>Clupeoidei</taxon>
        <taxon>Clupeidae</taxon>
        <taxon>Clupea</taxon>
    </lineage>
</organism>
<evidence type="ECO:0000256" key="4">
    <source>
        <dbReference type="ARBA" id="ARBA00022737"/>
    </source>
</evidence>
<keyword evidence="5 11" id="KW-0863">Zinc-finger</keyword>
<feature type="compositionally biased region" description="Basic and acidic residues" evidence="13">
    <location>
        <begin position="888"/>
        <end position="897"/>
    </location>
</feature>
<keyword evidence="10" id="KW-0539">Nucleus</keyword>
<gene>
    <name evidence="16" type="primary">LOC105908402</name>
</gene>
<evidence type="ECO:0000256" key="7">
    <source>
        <dbReference type="ARBA" id="ARBA00023015"/>
    </source>
</evidence>
<feature type="domain" description="C2H2-type" evidence="14">
    <location>
        <begin position="967"/>
        <end position="994"/>
    </location>
</feature>
<dbReference type="SUPFAM" id="SSF57667">
    <property type="entry name" value="beta-beta-alpha zinc fingers"/>
    <property type="match status" value="4"/>
</dbReference>
<dbReference type="FunFam" id="3.30.160.60:FF:002343">
    <property type="entry name" value="Zinc finger protein 33A"/>
    <property type="match status" value="2"/>
</dbReference>
<feature type="region of interest" description="Disordered" evidence="13">
    <location>
        <begin position="803"/>
        <end position="968"/>
    </location>
</feature>
<feature type="compositionally biased region" description="Basic and acidic residues" evidence="13">
    <location>
        <begin position="220"/>
        <end position="238"/>
    </location>
</feature>
<feature type="compositionally biased region" description="Low complexity" evidence="13">
    <location>
        <begin position="813"/>
        <end position="828"/>
    </location>
</feature>
<dbReference type="GO" id="GO:0003677">
    <property type="term" value="F:DNA binding"/>
    <property type="evidence" value="ECO:0007669"/>
    <property type="project" value="UniProtKB-KW"/>
</dbReference>
<evidence type="ECO:0000256" key="9">
    <source>
        <dbReference type="ARBA" id="ARBA00023163"/>
    </source>
</evidence>
<feature type="domain" description="C2H2-type" evidence="14">
    <location>
        <begin position="1135"/>
        <end position="1158"/>
    </location>
</feature>
<feature type="domain" description="C2H2-type" evidence="14">
    <location>
        <begin position="1051"/>
        <end position="1078"/>
    </location>
</feature>
<evidence type="ECO:0000313" key="16">
    <source>
        <dbReference type="RefSeq" id="XP_031416317.1"/>
    </source>
</evidence>
<dbReference type="OrthoDB" id="40579at2759"/>
<evidence type="ECO:0000256" key="2">
    <source>
        <dbReference type="ARBA" id="ARBA00004123"/>
    </source>
</evidence>
<dbReference type="SMART" id="SM00355">
    <property type="entry name" value="ZnF_C2H2"/>
    <property type="match status" value="7"/>
</dbReference>
<evidence type="ECO:0000256" key="6">
    <source>
        <dbReference type="ARBA" id="ARBA00022833"/>
    </source>
</evidence>
<feature type="compositionally biased region" description="Polar residues" evidence="13">
    <location>
        <begin position="932"/>
        <end position="942"/>
    </location>
</feature>
<feature type="region of interest" description="Disordered" evidence="13">
    <location>
        <begin position="578"/>
        <end position="598"/>
    </location>
</feature>
<proteinExistence type="predicted"/>
<evidence type="ECO:0000256" key="11">
    <source>
        <dbReference type="PROSITE-ProRule" id="PRU00042"/>
    </source>
</evidence>
<feature type="domain" description="C2H2-type" evidence="14">
    <location>
        <begin position="1023"/>
        <end position="1050"/>
    </location>
</feature>
<dbReference type="AlphaFoldDB" id="A0A6P8EZL9"/>
<feature type="domain" description="C2H2-type" evidence="14">
    <location>
        <begin position="1079"/>
        <end position="1106"/>
    </location>
</feature>
<dbReference type="KEGG" id="char:105908402"/>
<feature type="compositionally biased region" description="Polar residues" evidence="13">
    <location>
        <begin position="829"/>
        <end position="865"/>
    </location>
</feature>
<evidence type="ECO:0000256" key="10">
    <source>
        <dbReference type="ARBA" id="ARBA00023242"/>
    </source>
</evidence>
<dbReference type="FunFam" id="3.30.160.60:FF:000097">
    <property type="entry name" value="Zinc finger protein"/>
    <property type="match status" value="2"/>
</dbReference>
<sequence length="1158" mass="126688">MTNRGDFQRQFPSVMEKLLHNTVSETMQLFENSVEELKAEIVRVRKENDNLNDKLSFFEKTRLCSDPGKNDIPTSKDNPDKRDIGVQCARPTTVERSCSPCSQNEDGERSIFQDLCPSLPEEENRQLALVLIKQEELDFDDHSTGYFLLKQENGEAKLIRKQHIKDIPPEIFLSSGVSRKTTQKSLSGKPSETTSTGPRVDTEEHPICTFEAQTRSNKRVRNESESREAKQGKTLEEKDRFPVLTTATKTQALRSSQVGTISAQSSAVQLPQPTEPPKCTAVQFQVPVSTSLPICTQSKVLIQTSQVRVQSAPHPVSKALTLPPLRSLKSAPPPPVPFLPAQTPGLPGLIPNHVTNITNPSAQFNFSPVNHPVSQGQVQCKPILVPVSQQQAPQFQVFPQTTQFPNSQPNLIAAAGQVLLPAGISPFQSVSSPLQPCRMPVSSGLPVPPSLPTVVSTIAPPSCVVLHPVPPAQSQAHPNRFPPPQVRIPTQTQVLPRATHIPVPVSPQGQQNTAKCTETLLPFTHMLAPSVPIHASFCSVTTPQSYSMISPNSMRTPPPATHNLIPFAPLPSVQIPLQSTMSSSPCPQASTLTSVPPPGSLPLASSPVLSTVSPRPLPQIQSLFPVQSSTPPAPFQQNLAPCPVSSLMPLGPPSGNPVPCSVPSHMLPVAPLLSSAPCPVPHNPSACQIRSNMPLVALLQNSTPTPISATRPSAPVHQVPTLPPVHSIPMPFQSAHETPQVPLTYPLDSFYASLDPMHDLEEEPDLTTLHPPMFDQVNMLSEHLSSVRSQLCVSLSQPGIPPQTPCITSDQFSSTHSESLTLSEQSHSPSANVDPNGQFRNSPTCSDPPNVSAHQSNGSSTTFESDVQKEGQGHTDSVLVRLRSHFKTRQESNRTRQSETQSDSLNDSEEPKTSKHQLSSVGPINHAEGHMASQNDMASLNDDSAKDGKKIDQKRLAKPGKSQGRKNQCEVCDRVLSNASALENHSRLHTGERPFSCDKCGKAFPSVRGLNRHVQIHAEEKQHQCPECGKSFVYHFTLTKHQLIHTGEKPFPCKVCGKRFLAKADRATHMRMHTGEKPYSCTLCGKKFKHRMALNMHMQGHRGEKRYSCPTCDKGFVDLGNFKRHKRIHTGEKPYECKVCGKRFTQSAHLKKHVNTQH</sequence>
<keyword evidence="9" id="KW-0804">Transcription</keyword>
<dbReference type="RefSeq" id="XP_031416317.1">
    <property type="nucleotide sequence ID" value="XM_031560457.2"/>
</dbReference>
<dbReference type="Gene3D" id="3.30.160.60">
    <property type="entry name" value="Classic Zinc Finger"/>
    <property type="match status" value="7"/>
</dbReference>
<evidence type="ECO:0000259" key="14">
    <source>
        <dbReference type="PROSITE" id="PS50157"/>
    </source>
</evidence>
<dbReference type="GeneID" id="105908402"/>
<evidence type="ECO:0000256" key="8">
    <source>
        <dbReference type="ARBA" id="ARBA00023125"/>
    </source>
</evidence>
<dbReference type="Proteomes" id="UP000515152">
    <property type="component" value="Chromosome 22"/>
</dbReference>
<name>A0A6P8EZL9_CLUHA</name>
<evidence type="ECO:0000256" key="3">
    <source>
        <dbReference type="ARBA" id="ARBA00022723"/>
    </source>
</evidence>
<comment type="function">
    <text evidence="1">May be involved in transcriptional regulation.</text>
</comment>
<evidence type="ECO:0000256" key="12">
    <source>
        <dbReference type="SAM" id="Coils"/>
    </source>
</evidence>
<dbReference type="PROSITE" id="PS50157">
    <property type="entry name" value="ZINC_FINGER_C2H2_2"/>
    <property type="match status" value="7"/>
</dbReference>
<feature type="compositionally biased region" description="Basic and acidic residues" evidence="13">
    <location>
        <begin position="943"/>
        <end position="955"/>
    </location>
</feature>
<feature type="domain" description="C2H2-type" evidence="14">
    <location>
        <begin position="1107"/>
        <end position="1134"/>
    </location>
</feature>
<dbReference type="PANTHER" id="PTHR24394:SF58">
    <property type="entry name" value="ZINC FINGER AND BTB DOMAIN CONTAINING 33"/>
    <property type="match status" value="1"/>
</dbReference>
<feature type="domain" description="C2H2-type" evidence="14">
    <location>
        <begin position="995"/>
        <end position="1022"/>
    </location>
</feature>
<evidence type="ECO:0000256" key="1">
    <source>
        <dbReference type="ARBA" id="ARBA00003767"/>
    </source>
</evidence>
<feature type="coiled-coil region" evidence="12">
    <location>
        <begin position="20"/>
        <end position="61"/>
    </location>
</feature>
<keyword evidence="7" id="KW-0805">Transcription regulation</keyword>
<dbReference type="PANTHER" id="PTHR24394">
    <property type="entry name" value="ZINC FINGER PROTEIN"/>
    <property type="match status" value="1"/>
</dbReference>
<dbReference type="Pfam" id="PF00096">
    <property type="entry name" value="zf-C2H2"/>
    <property type="match status" value="5"/>
</dbReference>
<dbReference type="GO" id="GO:0005634">
    <property type="term" value="C:nucleus"/>
    <property type="evidence" value="ECO:0007669"/>
    <property type="project" value="UniProtKB-SubCell"/>
</dbReference>
<protein>
    <submittedName>
        <fullName evidence="16">Uncharacterized protein LOC105908402</fullName>
    </submittedName>
</protein>
<keyword evidence="3" id="KW-0479">Metal-binding</keyword>
<dbReference type="InterPro" id="IPR036236">
    <property type="entry name" value="Znf_C2H2_sf"/>
</dbReference>
<keyword evidence="8" id="KW-0238">DNA-binding</keyword>
<evidence type="ECO:0000256" key="5">
    <source>
        <dbReference type="ARBA" id="ARBA00022771"/>
    </source>
</evidence>
<keyword evidence="15" id="KW-1185">Reference proteome</keyword>
<dbReference type="GO" id="GO:0000981">
    <property type="term" value="F:DNA-binding transcription factor activity, RNA polymerase II-specific"/>
    <property type="evidence" value="ECO:0007669"/>
    <property type="project" value="TreeGrafter"/>
</dbReference>
<feature type="compositionally biased region" description="Polar residues" evidence="13">
    <location>
        <begin position="578"/>
        <end position="593"/>
    </location>
</feature>
<dbReference type="InterPro" id="IPR013087">
    <property type="entry name" value="Znf_C2H2_type"/>
</dbReference>